<name>A0A1H6HR90_RUMFL</name>
<keyword evidence="2" id="KW-0418">Kinase</keyword>
<organism evidence="2 3">
    <name type="scientific">Ruminococcus flavefaciens</name>
    <dbReference type="NCBI Taxonomy" id="1265"/>
    <lineage>
        <taxon>Bacteria</taxon>
        <taxon>Bacillati</taxon>
        <taxon>Bacillota</taxon>
        <taxon>Clostridia</taxon>
        <taxon>Eubacteriales</taxon>
        <taxon>Oscillospiraceae</taxon>
        <taxon>Ruminococcus</taxon>
    </lineage>
</organism>
<dbReference type="Pfam" id="PF00027">
    <property type="entry name" value="cNMP_binding"/>
    <property type="match status" value="1"/>
</dbReference>
<dbReference type="PROSITE" id="PS50042">
    <property type="entry name" value="CNMP_BINDING_3"/>
    <property type="match status" value="1"/>
</dbReference>
<dbReference type="InterPro" id="IPR014710">
    <property type="entry name" value="RmlC-like_jellyroll"/>
</dbReference>
<dbReference type="InterPro" id="IPR018490">
    <property type="entry name" value="cNMP-bd_dom_sf"/>
</dbReference>
<dbReference type="AlphaFoldDB" id="A0A1H6HR90"/>
<dbReference type="OrthoDB" id="9774616at2"/>
<dbReference type="InterPro" id="IPR036390">
    <property type="entry name" value="WH_DNA-bd_sf"/>
</dbReference>
<feature type="domain" description="Cyclic nucleotide-binding" evidence="1">
    <location>
        <begin position="8"/>
        <end position="112"/>
    </location>
</feature>
<accession>A0A1H6HR90</accession>
<dbReference type="SUPFAM" id="SSF46785">
    <property type="entry name" value="Winged helix' DNA-binding domain"/>
    <property type="match status" value="1"/>
</dbReference>
<gene>
    <name evidence="2" type="ORF">SAMN02910265_00028</name>
</gene>
<proteinExistence type="predicted"/>
<evidence type="ECO:0000313" key="3">
    <source>
        <dbReference type="Proteomes" id="UP000183190"/>
    </source>
</evidence>
<dbReference type="Proteomes" id="UP000183190">
    <property type="component" value="Unassembled WGS sequence"/>
</dbReference>
<dbReference type="EMBL" id="FNWV01000001">
    <property type="protein sequence ID" value="SEH36694.1"/>
    <property type="molecule type" value="Genomic_DNA"/>
</dbReference>
<keyword evidence="2" id="KW-0808">Transferase</keyword>
<dbReference type="GO" id="GO:0016301">
    <property type="term" value="F:kinase activity"/>
    <property type="evidence" value="ECO:0007669"/>
    <property type="project" value="UniProtKB-KW"/>
</dbReference>
<sequence>MLPENNILFKGIEREDCHRMIDCFNAEIKKFKPGGRIMDYSDNPDKLGIVLNGTAVMVRYDINGVRSIMESLEEQNIFGVYFTFTASQRSSIEIIAETECEVMFVRRSEITKRCENACQCHSRVVENLLELMSEKAISLNERIEVLSQRTIEDKLISCLSIIEEKTPKGKTPQIPFSTTALSDYLCVNRSALQREITRLKRTGVLTISKRKFKLIRNLDSDN</sequence>
<dbReference type="SUPFAM" id="SSF51206">
    <property type="entry name" value="cAMP-binding domain-like"/>
    <property type="match status" value="1"/>
</dbReference>
<dbReference type="Gene3D" id="2.60.120.10">
    <property type="entry name" value="Jelly Rolls"/>
    <property type="match status" value="1"/>
</dbReference>
<evidence type="ECO:0000259" key="1">
    <source>
        <dbReference type="PROSITE" id="PS50042"/>
    </source>
</evidence>
<evidence type="ECO:0000313" key="2">
    <source>
        <dbReference type="EMBL" id="SEH36694.1"/>
    </source>
</evidence>
<reference evidence="2 3" key="1">
    <citation type="submission" date="2016-10" db="EMBL/GenBank/DDBJ databases">
        <authorList>
            <person name="de Groot N.N."/>
        </authorList>
    </citation>
    <scope>NUCLEOTIDE SEQUENCE [LARGE SCALE GENOMIC DNA]</scope>
    <source>
        <strain evidence="2 3">YAD2003</strain>
    </source>
</reference>
<protein>
    <submittedName>
        <fullName evidence="2">cAMP-binding domain of CRP or a regulatory subunit of cAMP-dependent protein kinases</fullName>
    </submittedName>
</protein>
<dbReference type="CDD" id="cd00038">
    <property type="entry name" value="CAP_ED"/>
    <property type="match status" value="1"/>
</dbReference>
<dbReference type="RefSeq" id="WP_074713898.1">
    <property type="nucleotide sequence ID" value="NZ_FNWV01000001.1"/>
</dbReference>
<dbReference type="InterPro" id="IPR000595">
    <property type="entry name" value="cNMP-bd_dom"/>
</dbReference>